<evidence type="ECO:0000259" key="6">
    <source>
        <dbReference type="Pfam" id="PF00733"/>
    </source>
</evidence>
<evidence type="ECO:0000256" key="2">
    <source>
        <dbReference type="ARBA" id="ARBA00005752"/>
    </source>
</evidence>
<dbReference type="InterPro" id="IPR014729">
    <property type="entry name" value="Rossmann-like_a/b/a_fold"/>
</dbReference>
<comment type="catalytic activity">
    <reaction evidence="5">
        <text>L-aspartate + L-glutamine + ATP + H2O = L-asparagine + L-glutamate + AMP + diphosphate + H(+)</text>
        <dbReference type="Rhea" id="RHEA:12228"/>
        <dbReference type="ChEBI" id="CHEBI:15377"/>
        <dbReference type="ChEBI" id="CHEBI:15378"/>
        <dbReference type="ChEBI" id="CHEBI:29985"/>
        <dbReference type="ChEBI" id="CHEBI:29991"/>
        <dbReference type="ChEBI" id="CHEBI:30616"/>
        <dbReference type="ChEBI" id="CHEBI:33019"/>
        <dbReference type="ChEBI" id="CHEBI:58048"/>
        <dbReference type="ChEBI" id="CHEBI:58359"/>
        <dbReference type="ChEBI" id="CHEBI:456215"/>
        <dbReference type="EC" id="6.3.5.4"/>
    </reaction>
</comment>
<dbReference type="InterPro" id="IPR051786">
    <property type="entry name" value="ASN_synthetase/amidase"/>
</dbReference>
<dbReference type="Pfam" id="PF00733">
    <property type="entry name" value="Asn_synthase"/>
    <property type="match status" value="1"/>
</dbReference>
<protein>
    <recommendedName>
        <fullName evidence="3">asparagine synthase (glutamine-hydrolyzing)</fullName>
        <ecNumber evidence="3">6.3.5.4</ecNumber>
    </recommendedName>
</protein>
<dbReference type="GO" id="GO:0006529">
    <property type="term" value="P:asparagine biosynthetic process"/>
    <property type="evidence" value="ECO:0007669"/>
    <property type="project" value="UniProtKB-KW"/>
</dbReference>
<dbReference type="InterPro" id="IPR001962">
    <property type="entry name" value="Asn_synthase"/>
</dbReference>
<evidence type="ECO:0000313" key="8">
    <source>
        <dbReference type="Proteomes" id="UP000095349"/>
    </source>
</evidence>
<accession>A0A1D8G9G4</accession>
<gene>
    <name evidence="7" type="ORF">A4G23_04975</name>
</gene>
<dbReference type="PATRIC" id="fig|285473.5.peg.5243"/>
<dbReference type="InterPro" id="IPR029055">
    <property type="entry name" value="Ntn_hydrolases_N"/>
</dbReference>
<sequence length="565" mass="60741">MRWFGGALAPCGKAPRPVGADALWQKPDAWTVGTTVRHAESEGGRRLAVFGPCGATNPELERLARSTDLREFDAAASTWSGSCALALDDGVGSFTLWADPAGSCPLYVAEADGALVWASSSLALASLLGSRPDTAWLAAHLAHPTACVPGRSAWTGVAQIPPGHRWTAPRDGSPFSVPYWRPCSSTWSEAVERLRLDLSDGVLIRASGREVSSDLSGGLDSSTLAAYAAQCGPVLGVTFHPKDRESGGDVDHARKVARAFPSIRHRLMALGREHLPFTDLDALVLTDEPAPSAVTIAQLCHEFALLAEEGASVHLTGDGGDTLFMPPPVHLADLVRSGRLVRLARDAQAWGRLYRSSPWPAVTAAWNAPDRLAGRALPQPWLTRQATALAESVISPETGVDGLGYADRHLLTEARYVGRTAATENQLAAAYGIEMHNPYTDTRVLEAVMSVPASDRWSARRYKPLLTDAVVDLLPGEVVRRGSKGLFAVDHHHGLRAHQANVLELADGYLADLGLVRPAVLRSLLRRAVLGVDVPWGLLEPLLGTELWLRISDTATERVRWEDRP</sequence>
<dbReference type="Proteomes" id="UP000095349">
    <property type="component" value="Chromosome"/>
</dbReference>
<dbReference type="PIRSF" id="PIRSF001589">
    <property type="entry name" value="Asn_synthetase_glu-h"/>
    <property type="match status" value="1"/>
</dbReference>
<evidence type="ECO:0000313" key="7">
    <source>
        <dbReference type="EMBL" id="AOT62082.1"/>
    </source>
</evidence>
<reference evidence="7 8" key="1">
    <citation type="submission" date="2016-09" db="EMBL/GenBank/DDBJ databases">
        <title>Streptomyces rubrolavendulae MJM4426 Genome sequencing and assembly.</title>
        <authorList>
            <person name="Kim J.-G."/>
        </authorList>
    </citation>
    <scope>NUCLEOTIDE SEQUENCE [LARGE SCALE GENOMIC DNA]</scope>
    <source>
        <strain evidence="7 8">MJM4426</strain>
    </source>
</reference>
<dbReference type="PANTHER" id="PTHR43284">
    <property type="entry name" value="ASPARAGINE SYNTHETASE (GLUTAMINE-HYDROLYZING)"/>
    <property type="match status" value="1"/>
</dbReference>
<keyword evidence="4" id="KW-0028">Amino-acid biosynthesis</keyword>
<dbReference type="CDD" id="cd01991">
    <property type="entry name" value="Asn_synthase_B_C"/>
    <property type="match status" value="1"/>
</dbReference>
<dbReference type="EMBL" id="CP017316">
    <property type="protein sequence ID" value="AOT62082.1"/>
    <property type="molecule type" value="Genomic_DNA"/>
</dbReference>
<keyword evidence="8" id="KW-1185">Reference proteome</keyword>
<dbReference type="GO" id="GO:0004066">
    <property type="term" value="F:asparagine synthase (glutamine-hydrolyzing) activity"/>
    <property type="evidence" value="ECO:0007669"/>
    <property type="project" value="UniProtKB-EC"/>
</dbReference>
<proteinExistence type="inferred from homology"/>
<comment type="pathway">
    <text evidence="1">Amino-acid biosynthesis; L-asparagine biosynthesis; L-asparagine from L-aspartate (L-Gln route): step 1/1.</text>
</comment>
<dbReference type="OrthoDB" id="7053173at2"/>
<dbReference type="PANTHER" id="PTHR43284:SF1">
    <property type="entry name" value="ASPARAGINE SYNTHETASE"/>
    <property type="match status" value="1"/>
</dbReference>
<dbReference type="EC" id="6.3.5.4" evidence="3"/>
<dbReference type="STRING" id="285473.A4G23_04975"/>
<evidence type="ECO:0000256" key="4">
    <source>
        <dbReference type="ARBA" id="ARBA00022888"/>
    </source>
</evidence>
<evidence type="ECO:0000256" key="5">
    <source>
        <dbReference type="ARBA" id="ARBA00048741"/>
    </source>
</evidence>
<dbReference type="KEGG" id="srn:A4G23_04975"/>
<dbReference type="Gene3D" id="3.60.20.10">
    <property type="entry name" value="Glutamine Phosphoribosylpyrophosphate, subunit 1, domain 1"/>
    <property type="match status" value="1"/>
</dbReference>
<evidence type="ECO:0000256" key="3">
    <source>
        <dbReference type="ARBA" id="ARBA00012737"/>
    </source>
</evidence>
<evidence type="ECO:0000256" key="1">
    <source>
        <dbReference type="ARBA" id="ARBA00005187"/>
    </source>
</evidence>
<dbReference type="GO" id="GO:0005829">
    <property type="term" value="C:cytosol"/>
    <property type="evidence" value="ECO:0007669"/>
    <property type="project" value="TreeGrafter"/>
</dbReference>
<dbReference type="RefSeq" id="WP_069978897.1">
    <property type="nucleotide sequence ID" value="NZ_CP017316.1"/>
</dbReference>
<keyword evidence="4" id="KW-0061">Asparagine biosynthesis</keyword>
<dbReference type="NCBIfam" id="NF033561">
    <property type="entry name" value="macrolact_Ik_Al"/>
    <property type="match status" value="1"/>
</dbReference>
<comment type="similarity">
    <text evidence="2">Belongs to the asparagine synthetase family.</text>
</comment>
<feature type="domain" description="Asparagine synthetase" evidence="6">
    <location>
        <begin position="207"/>
        <end position="550"/>
    </location>
</feature>
<dbReference type="AlphaFoldDB" id="A0A1D8G9G4"/>
<organism evidence="7 8">
    <name type="scientific">Streptomyces rubrolavendulae</name>
    <dbReference type="NCBI Taxonomy" id="285473"/>
    <lineage>
        <taxon>Bacteria</taxon>
        <taxon>Bacillati</taxon>
        <taxon>Actinomycetota</taxon>
        <taxon>Actinomycetes</taxon>
        <taxon>Kitasatosporales</taxon>
        <taxon>Streptomycetaceae</taxon>
        <taxon>Streptomyces</taxon>
    </lineage>
</organism>
<dbReference type="SUPFAM" id="SSF56235">
    <property type="entry name" value="N-terminal nucleophile aminohydrolases (Ntn hydrolases)"/>
    <property type="match status" value="1"/>
</dbReference>
<dbReference type="SUPFAM" id="SSF52402">
    <property type="entry name" value="Adenine nucleotide alpha hydrolases-like"/>
    <property type="match status" value="1"/>
</dbReference>
<dbReference type="Gene3D" id="3.40.50.620">
    <property type="entry name" value="HUPs"/>
    <property type="match status" value="1"/>
</dbReference>
<dbReference type="InterPro" id="IPR006426">
    <property type="entry name" value="Asn_synth_AEB"/>
</dbReference>
<name>A0A1D8G9G4_9ACTN</name>